<dbReference type="AlphaFoldDB" id="A0A8S1S5F9"/>
<evidence type="ECO:0000313" key="2">
    <source>
        <dbReference type="Proteomes" id="UP000683925"/>
    </source>
</evidence>
<organism evidence="1 2">
    <name type="scientific">Paramecium octaurelia</name>
    <dbReference type="NCBI Taxonomy" id="43137"/>
    <lineage>
        <taxon>Eukaryota</taxon>
        <taxon>Sar</taxon>
        <taxon>Alveolata</taxon>
        <taxon>Ciliophora</taxon>
        <taxon>Intramacronucleata</taxon>
        <taxon>Oligohymenophorea</taxon>
        <taxon>Peniculida</taxon>
        <taxon>Parameciidae</taxon>
        <taxon>Paramecium</taxon>
    </lineage>
</organism>
<gene>
    <name evidence="1" type="ORF">POCTA_138.1.T0070418</name>
</gene>
<name>A0A8S1S5F9_PAROT</name>
<dbReference type="Proteomes" id="UP000683925">
    <property type="component" value="Unassembled WGS sequence"/>
</dbReference>
<reference evidence="1" key="1">
    <citation type="submission" date="2021-01" db="EMBL/GenBank/DDBJ databases">
        <authorList>
            <consortium name="Genoscope - CEA"/>
            <person name="William W."/>
        </authorList>
    </citation>
    <scope>NUCLEOTIDE SEQUENCE</scope>
</reference>
<sequence>MKNAQQQILYIEMIIISWGNDNQQNQNQKQIMNKQRYLSTLNWNVNCIDNHSISAQINFPQINDLRNKNIKKKVEFTVLQNVQSMNKQSDTTKHQNQQKLTFGIIQKSDLIHTLRSFIQFETKAC</sequence>
<protein>
    <submittedName>
        <fullName evidence="1">Uncharacterized protein</fullName>
    </submittedName>
</protein>
<proteinExistence type="predicted"/>
<evidence type="ECO:0000313" key="1">
    <source>
        <dbReference type="EMBL" id="CAD8136491.1"/>
    </source>
</evidence>
<keyword evidence="2" id="KW-1185">Reference proteome</keyword>
<dbReference type="EMBL" id="CAJJDP010000006">
    <property type="protein sequence ID" value="CAD8136491.1"/>
    <property type="molecule type" value="Genomic_DNA"/>
</dbReference>
<comment type="caution">
    <text evidence="1">The sequence shown here is derived from an EMBL/GenBank/DDBJ whole genome shotgun (WGS) entry which is preliminary data.</text>
</comment>
<accession>A0A8S1S5F9</accession>